<keyword evidence="3" id="KW-1185">Reference proteome</keyword>
<dbReference type="AlphaFoldDB" id="A0AAD6BVU2"/>
<comment type="caution">
    <text evidence="2">The sequence shown here is derived from an EMBL/GenBank/DDBJ whole genome shotgun (WGS) entry which is preliminary data.</text>
</comment>
<accession>A0AAD6BVU2</accession>
<evidence type="ECO:0000256" key="1">
    <source>
        <dbReference type="SAM" id="MobiDB-lite"/>
    </source>
</evidence>
<dbReference type="RefSeq" id="XP_056760841.1">
    <property type="nucleotide sequence ID" value="XM_056916087.1"/>
</dbReference>
<proteinExistence type="predicted"/>
<name>A0AAD6BVU2_9EURO</name>
<dbReference type="GeneID" id="81606330"/>
<dbReference type="EMBL" id="JAPVEA010000009">
    <property type="protein sequence ID" value="KAJ5433550.1"/>
    <property type="molecule type" value="Genomic_DNA"/>
</dbReference>
<evidence type="ECO:0000313" key="2">
    <source>
        <dbReference type="EMBL" id="KAJ5433550.1"/>
    </source>
</evidence>
<gene>
    <name evidence="2" type="ORF">N7458_012706</name>
</gene>
<reference evidence="2" key="2">
    <citation type="journal article" date="2023" name="IMA Fungus">
        <title>Comparative genomic study of the Penicillium genus elucidates a diverse pangenome and 15 lateral gene transfer events.</title>
        <authorList>
            <person name="Petersen C."/>
            <person name="Sorensen T."/>
            <person name="Nielsen M.R."/>
            <person name="Sondergaard T.E."/>
            <person name="Sorensen J.L."/>
            <person name="Fitzpatrick D.A."/>
            <person name="Frisvad J.C."/>
            <person name="Nielsen K.L."/>
        </authorList>
    </citation>
    <scope>NUCLEOTIDE SEQUENCE</scope>
    <source>
        <strain evidence="2">IBT 16125</strain>
    </source>
</reference>
<protein>
    <submittedName>
        <fullName evidence="2">Uncharacterized protein</fullName>
    </submittedName>
</protein>
<sequence>MEIAEWLHATKRVFNHGREAQLSPSSPLSQDDQASIDTRYKRSIGINFWLGITGRQSRRAKAETVRAPATERYLALAPTNHPQDRQHRTTPLPRSLVTVSSQANRVNNGQRMFIMGQTPVLYTDKALSQFQES</sequence>
<reference evidence="2" key="1">
    <citation type="submission" date="2022-12" db="EMBL/GenBank/DDBJ databases">
        <authorList>
            <person name="Petersen C."/>
        </authorList>
    </citation>
    <scope>NUCLEOTIDE SEQUENCE</scope>
    <source>
        <strain evidence="2">IBT 16125</strain>
    </source>
</reference>
<dbReference type="Proteomes" id="UP001213681">
    <property type="component" value="Unassembled WGS sequence"/>
</dbReference>
<organism evidence="2 3">
    <name type="scientific">Penicillium daleae</name>
    <dbReference type="NCBI Taxonomy" id="63821"/>
    <lineage>
        <taxon>Eukaryota</taxon>
        <taxon>Fungi</taxon>
        <taxon>Dikarya</taxon>
        <taxon>Ascomycota</taxon>
        <taxon>Pezizomycotina</taxon>
        <taxon>Eurotiomycetes</taxon>
        <taxon>Eurotiomycetidae</taxon>
        <taxon>Eurotiales</taxon>
        <taxon>Aspergillaceae</taxon>
        <taxon>Penicillium</taxon>
    </lineage>
</organism>
<evidence type="ECO:0000313" key="3">
    <source>
        <dbReference type="Proteomes" id="UP001213681"/>
    </source>
</evidence>
<feature type="region of interest" description="Disordered" evidence="1">
    <location>
        <begin position="74"/>
        <end position="93"/>
    </location>
</feature>